<gene>
    <name evidence="6" type="ORF">SAMN05421790_11528</name>
</gene>
<dbReference type="SUPFAM" id="SSF52151">
    <property type="entry name" value="FabD/lysophospholipase-like"/>
    <property type="match status" value="1"/>
</dbReference>
<feature type="domain" description="Malonyl-CoA:ACP transacylase (MAT)" evidence="5">
    <location>
        <begin position="19"/>
        <end position="291"/>
    </location>
</feature>
<dbReference type="InterPro" id="IPR016035">
    <property type="entry name" value="Acyl_Trfase/lysoPLipase"/>
</dbReference>
<proteinExistence type="predicted"/>
<keyword evidence="7" id="KW-1185">Reference proteome</keyword>
<evidence type="ECO:0000313" key="6">
    <source>
        <dbReference type="EMBL" id="SIT14967.1"/>
    </source>
</evidence>
<dbReference type="Proteomes" id="UP000186795">
    <property type="component" value="Unassembled WGS sequence"/>
</dbReference>
<dbReference type="RefSeq" id="WP_076526306.1">
    <property type="nucleotide sequence ID" value="NZ_CP048103.1"/>
</dbReference>
<evidence type="ECO:0000256" key="3">
    <source>
        <dbReference type="ARBA" id="ARBA00023315"/>
    </source>
</evidence>
<dbReference type="PANTHER" id="PTHR42681">
    <property type="entry name" value="MALONYL-COA-ACYL CARRIER PROTEIN TRANSACYLASE, MITOCHONDRIAL"/>
    <property type="match status" value="1"/>
</dbReference>
<keyword evidence="2 6" id="KW-0808">Transferase</keyword>
<keyword evidence="3" id="KW-0012">Acyltransferase</keyword>
<dbReference type="AlphaFoldDB" id="A0A1N7PX38"/>
<dbReference type="Gene3D" id="3.30.70.250">
    <property type="entry name" value="Malonyl-CoA ACP transacylase, ACP-binding"/>
    <property type="match status" value="1"/>
</dbReference>
<dbReference type="GO" id="GO:0004314">
    <property type="term" value="F:[acyl-carrier-protein] S-malonyltransferase activity"/>
    <property type="evidence" value="ECO:0007669"/>
    <property type="project" value="UniProtKB-EC"/>
</dbReference>
<dbReference type="InterPro" id="IPR050858">
    <property type="entry name" value="Mal-CoA-ACP_Trans/PKS_FabD"/>
</dbReference>
<name>A0A1N7PX38_9BACL</name>
<evidence type="ECO:0000256" key="4">
    <source>
        <dbReference type="ARBA" id="ARBA00048462"/>
    </source>
</evidence>
<evidence type="ECO:0000259" key="5">
    <source>
        <dbReference type="SMART" id="SM00827"/>
    </source>
</evidence>
<accession>A0A1N7PX38</accession>
<dbReference type="Gene3D" id="3.40.366.10">
    <property type="entry name" value="Malonyl-Coenzyme A Acyl Carrier Protein, domain 2"/>
    <property type="match status" value="1"/>
</dbReference>
<dbReference type="GO" id="GO:0006633">
    <property type="term" value="P:fatty acid biosynthetic process"/>
    <property type="evidence" value="ECO:0007669"/>
    <property type="project" value="TreeGrafter"/>
</dbReference>
<dbReference type="EC" id="2.3.1.39" evidence="1"/>
<evidence type="ECO:0000256" key="2">
    <source>
        <dbReference type="ARBA" id="ARBA00022679"/>
    </source>
</evidence>
<organism evidence="6 7">
    <name type="scientific">Kroppenstedtia eburnea</name>
    <dbReference type="NCBI Taxonomy" id="714067"/>
    <lineage>
        <taxon>Bacteria</taxon>
        <taxon>Bacillati</taxon>
        <taxon>Bacillota</taxon>
        <taxon>Bacilli</taxon>
        <taxon>Bacillales</taxon>
        <taxon>Thermoactinomycetaceae</taxon>
        <taxon>Kroppenstedtia</taxon>
    </lineage>
</organism>
<dbReference type="InterPro" id="IPR001227">
    <property type="entry name" value="Ac_transferase_dom_sf"/>
</dbReference>
<evidence type="ECO:0000313" key="7">
    <source>
        <dbReference type="Proteomes" id="UP000186795"/>
    </source>
</evidence>
<comment type="catalytic activity">
    <reaction evidence="4">
        <text>holo-[ACP] + malonyl-CoA = malonyl-[ACP] + CoA</text>
        <dbReference type="Rhea" id="RHEA:41792"/>
        <dbReference type="Rhea" id="RHEA-COMP:9623"/>
        <dbReference type="Rhea" id="RHEA-COMP:9685"/>
        <dbReference type="ChEBI" id="CHEBI:57287"/>
        <dbReference type="ChEBI" id="CHEBI:57384"/>
        <dbReference type="ChEBI" id="CHEBI:64479"/>
        <dbReference type="ChEBI" id="CHEBI:78449"/>
        <dbReference type="EC" id="2.3.1.39"/>
    </reaction>
</comment>
<dbReference type="SMART" id="SM00827">
    <property type="entry name" value="PKS_AT"/>
    <property type="match status" value="1"/>
</dbReference>
<dbReference type="OrthoDB" id="2829092at2"/>
<dbReference type="EMBL" id="FTOD01000015">
    <property type="protein sequence ID" value="SIT14967.1"/>
    <property type="molecule type" value="Genomic_DNA"/>
</dbReference>
<evidence type="ECO:0000256" key="1">
    <source>
        <dbReference type="ARBA" id="ARBA00013258"/>
    </source>
</evidence>
<sequence length="310" mass="35307">MTKTAVLFPPFLVNIQPGAYRDLYDRYSCIREKFEEASDALGVDLRKTFFSDDEKKVNHGPSARSSIITISTAIFEMVKDRFPQGDYYLGLSLGQLCAAHASECYSFADMIRMVYKMAFMEYKAFHGSNYGVYFYYNTDSRWLLQTMEKLMDEGHYLKPCAFMADSQMLVTGDIEGLEKLNQKVSDHGGLGIINPNGFPAHCPLMQDVKEDFKRSVIDPLTIEAPRVPLVCNYTAEILTTSEEVRTGLIEQYTSPVLWRQSMERLHKEGVQNVVIIGPGNMIFKSMAYLPYSFNILTYLNLEELERSQAG</sequence>
<dbReference type="PANTHER" id="PTHR42681:SF1">
    <property type="entry name" value="MALONYL-COA-ACYL CARRIER PROTEIN TRANSACYLASE, MITOCHONDRIAL"/>
    <property type="match status" value="1"/>
</dbReference>
<protein>
    <recommendedName>
        <fullName evidence="1">[acyl-carrier-protein] S-malonyltransferase</fullName>
        <ecNumber evidence="1">2.3.1.39</ecNumber>
    </recommendedName>
</protein>
<dbReference type="InterPro" id="IPR014043">
    <property type="entry name" value="Acyl_transferase_dom"/>
</dbReference>
<reference evidence="7" key="1">
    <citation type="submission" date="2017-01" db="EMBL/GenBank/DDBJ databases">
        <authorList>
            <person name="Varghese N."/>
            <person name="Submissions S."/>
        </authorList>
    </citation>
    <scope>NUCLEOTIDE SEQUENCE [LARGE SCALE GENOMIC DNA]</scope>
    <source>
        <strain evidence="7">DSM 45196</strain>
    </source>
</reference>